<dbReference type="AlphaFoldDB" id="A0A0C3C0N8"/>
<organism evidence="1 2">
    <name type="scientific">Piloderma croceum (strain F 1598)</name>
    <dbReference type="NCBI Taxonomy" id="765440"/>
    <lineage>
        <taxon>Eukaryota</taxon>
        <taxon>Fungi</taxon>
        <taxon>Dikarya</taxon>
        <taxon>Basidiomycota</taxon>
        <taxon>Agaricomycotina</taxon>
        <taxon>Agaricomycetes</taxon>
        <taxon>Agaricomycetidae</taxon>
        <taxon>Atheliales</taxon>
        <taxon>Atheliaceae</taxon>
        <taxon>Piloderma</taxon>
    </lineage>
</organism>
<dbReference type="Proteomes" id="UP000054166">
    <property type="component" value="Unassembled WGS sequence"/>
</dbReference>
<evidence type="ECO:0000313" key="1">
    <source>
        <dbReference type="EMBL" id="KIM92398.1"/>
    </source>
</evidence>
<dbReference type="HOGENOM" id="CLU_2347450_0_0_1"/>
<reference evidence="2" key="2">
    <citation type="submission" date="2015-01" db="EMBL/GenBank/DDBJ databases">
        <title>Evolutionary Origins and Diversification of the Mycorrhizal Mutualists.</title>
        <authorList>
            <consortium name="DOE Joint Genome Institute"/>
            <consortium name="Mycorrhizal Genomics Consortium"/>
            <person name="Kohler A."/>
            <person name="Kuo A."/>
            <person name="Nagy L.G."/>
            <person name="Floudas D."/>
            <person name="Copeland A."/>
            <person name="Barry K.W."/>
            <person name="Cichocki N."/>
            <person name="Veneault-Fourrey C."/>
            <person name="LaButti K."/>
            <person name="Lindquist E.A."/>
            <person name="Lipzen A."/>
            <person name="Lundell T."/>
            <person name="Morin E."/>
            <person name="Murat C."/>
            <person name="Riley R."/>
            <person name="Ohm R."/>
            <person name="Sun H."/>
            <person name="Tunlid A."/>
            <person name="Henrissat B."/>
            <person name="Grigoriev I.V."/>
            <person name="Hibbett D.S."/>
            <person name="Martin F."/>
        </authorList>
    </citation>
    <scope>NUCLEOTIDE SEQUENCE [LARGE SCALE GENOMIC DNA]</scope>
    <source>
        <strain evidence="2">F 1598</strain>
    </source>
</reference>
<accession>A0A0C3C0N8</accession>
<sequence>MTPIYGVVPEMMNSTTRKPEHLLSVKTIRRTCSEGQERAITTIPRGVVNWTRESRQGERRSLRAPARLYFCYRLRMTDPDLTNLPVRLFTERELRRL</sequence>
<reference evidence="1 2" key="1">
    <citation type="submission" date="2014-04" db="EMBL/GenBank/DDBJ databases">
        <authorList>
            <consortium name="DOE Joint Genome Institute"/>
            <person name="Kuo A."/>
            <person name="Tarkka M."/>
            <person name="Buscot F."/>
            <person name="Kohler A."/>
            <person name="Nagy L.G."/>
            <person name="Floudas D."/>
            <person name="Copeland A."/>
            <person name="Barry K.W."/>
            <person name="Cichocki N."/>
            <person name="Veneault-Fourrey C."/>
            <person name="LaButti K."/>
            <person name="Lindquist E.A."/>
            <person name="Lipzen A."/>
            <person name="Lundell T."/>
            <person name="Morin E."/>
            <person name="Murat C."/>
            <person name="Sun H."/>
            <person name="Tunlid A."/>
            <person name="Henrissat B."/>
            <person name="Grigoriev I.V."/>
            <person name="Hibbett D.S."/>
            <person name="Martin F."/>
            <person name="Nordberg H.P."/>
            <person name="Cantor M.N."/>
            <person name="Hua S.X."/>
        </authorList>
    </citation>
    <scope>NUCLEOTIDE SEQUENCE [LARGE SCALE GENOMIC DNA]</scope>
    <source>
        <strain evidence="1 2">F 1598</strain>
    </source>
</reference>
<name>A0A0C3C0N8_PILCF</name>
<dbReference type="InParanoid" id="A0A0C3C0N8"/>
<protein>
    <submittedName>
        <fullName evidence="1">Uncharacterized protein</fullName>
    </submittedName>
</protein>
<dbReference type="EMBL" id="KN832970">
    <property type="protein sequence ID" value="KIM92398.1"/>
    <property type="molecule type" value="Genomic_DNA"/>
</dbReference>
<keyword evidence="2" id="KW-1185">Reference proteome</keyword>
<evidence type="ECO:0000313" key="2">
    <source>
        <dbReference type="Proteomes" id="UP000054166"/>
    </source>
</evidence>
<proteinExistence type="predicted"/>
<gene>
    <name evidence="1" type="ORF">PILCRDRAFT_121893</name>
</gene>